<keyword evidence="1" id="KW-0472">Membrane</keyword>
<evidence type="ECO:0000313" key="2">
    <source>
        <dbReference type="EMBL" id="KFN86535.1"/>
    </source>
</evidence>
<dbReference type="Proteomes" id="UP000029382">
    <property type="component" value="Unassembled WGS sequence"/>
</dbReference>
<organism evidence="2 4">
    <name type="scientific">Streptococcus equinus JB1</name>
    <dbReference type="NCBI Taxonomy" id="1294274"/>
    <lineage>
        <taxon>Bacteria</taxon>
        <taxon>Bacillati</taxon>
        <taxon>Bacillota</taxon>
        <taxon>Bacilli</taxon>
        <taxon>Lactobacillales</taxon>
        <taxon>Streptococcaceae</taxon>
        <taxon>Streptococcus</taxon>
    </lineage>
</organism>
<feature type="transmembrane region" description="Helical" evidence="1">
    <location>
        <begin position="6"/>
        <end position="26"/>
    </location>
</feature>
<evidence type="ECO:0000256" key="1">
    <source>
        <dbReference type="SAM" id="Phobius"/>
    </source>
</evidence>
<accession>A0A091BPY9</accession>
<reference evidence="2 4" key="1">
    <citation type="journal article" date="2014" name="Genome Announc.">
        <title>Draft Genome Sequences of Streptococcus bovis Strains ATCC 33317 and JB1.</title>
        <authorList>
            <person name="Benahmed F.H."/>
            <person name="Gopinath G.R."/>
            <person name="Harbottle H."/>
            <person name="Cotta M.A."/>
            <person name="Luo Y."/>
            <person name="Henderson C."/>
            <person name="Teri P."/>
            <person name="Soppet D."/>
            <person name="Rasmussen M."/>
            <person name="Whitehead T.R."/>
            <person name="Davidson M."/>
        </authorList>
    </citation>
    <scope>NUCLEOTIDE SEQUENCE [LARGE SCALE GENOMIC DNA]</scope>
    <source>
        <strain evidence="2 4">JB1</strain>
    </source>
</reference>
<comment type="caution">
    <text evidence="2">The sequence shown here is derived from an EMBL/GenBank/DDBJ whole genome shotgun (WGS) entry which is preliminary data.</text>
</comment>
<sequence length="71" mass="8278">MTQEQFIVLLFAVLCVTYLCLFTVYANKKIIAAKEAYQATLNYYQDPETQRQITSYVLANNMLRNGEEVFK</sequence>
<dbReference type="AlphaFoldDB" id="A0A091BPY9"/>
<evidence type="ECO:0000313" key="5">
    <source>
        <dbReference type="Proteomes" id="UP000182793"/>
    </source>
</evidence>
<protein>
    <submittedName>
        <fullName evidence="2">Uncharacterized protein</fullName>
    </submittedName>
</protein>
<proteinExistence type="predicted"/>
<dbReference type="EMBL" id="FOTG01000004">
    <property type="protein sequence ID" value="SFL20276.1"/>
    <property type="molecule type" value="Genomic_DNA"/>
</dbReference>
<keyword evidence="1" id="KW-1133">Transmembrane helix</keyword>
<name>A0A091BPY9_STREI</name>
<gene>
    <name evidence="2" type="ORF">H702_09120</name>
    <name evidence="3" type="ORF">SAMN02910290_00854</name>
</gene>
<evidence type="ECO:0000313" key="3">
    <source>
        <dbReference type="EMBL" id="SFL20276.1"/>
    </source>
</evidence>
<dbReference type="RefSeq" id="WP_039697372.1">
    <property type="nucleotide sequence ID" value="NZ_AUZH01000033.1"/>
</dbReference>
<evidence type="ECO:0000313" key="4">
    <source>
        <dbReference type="Proteomes" id="UP000029382"/>
    </source>
</evidence>
<dbReference type="Proteomes" id="UP000182793">
    <property type="component" value="Unassembled WGS sequence"/>
</dbReference>
<reference evidence="3 5" key="2">
    <citation type="submission" date="2016-10" db="EMBL/GenBank/DDBJ databases">
        <authorList>
            <person name="Varghese N."/>
            <person name="Submissions S."/>
        </authorList>
    </citation>
    <scope>NUCLEOTIDE SEQUENCE [LARGE SCALE GENOMIC DNA]</scope>
    <source>
        <strain evidence="3 5">JB1</strain>
    </source>
</reference>
<keyword evidence="5" id="KW-1185">Reference proteome</keyword>
<keyword evidence="1" id="KW-0812">Transmembrane</keyword>
<dbReference type="EMBL" id="AUZH01000033">
    <property type="protein sequence ID" value="KFN86535.1"/>
    <property type="molecule type" value="Genomic_DNA"/>
</dbReference>